<keyword evidence="2" id="KW-1185">Reference proteome</keyword>
<dbReference type="EMBL" id="JANJYI010000004">
    <property type="protein sequence ID" value="KAK2652564.1"/>
    <property type="molecule type" value="Genomic_DNA"/>
</dbReference>
<protein>
    <submittedName>
        <fullName evidence="1">Uncharacterized protein</fullName>
    </submittedName>
</protein>
<sequence length="125" mass="14523">MLLRFREGSFGHYFDLPQLLRIHGILIHNLLQREINIPGQRDDEMWLGVGRFKDRFGKEELCICGGLKMGPLLKGMSCAEDYSFDGCRQEMGFQYKGTYQTLKTPFTIANLYLAIVTLIKEREDR</sequence>
<name>A0AAD9X4C7_9ROSI</name>
<evidence type="ECO:0000313" key="2">
    <source>
        <dbReference type="Proteomes" id="UP001280121"/>
    </source>
</evidence>
<comment type="caution">
    <text evidence="1">The sequence shown here is derived from an EMBL/GenBank/DDBJ whole genome shotgun (WGS) entry which is preliminary data.</text>
</comment>
<evidence type="ECO:0000313" key="1">
    <source>
        <dbReference type="EMBL" id="KAK2652564.1"/>
    </source>
</evidence>
<accession>A0AAD9X4C7</accession>
<dbReference type="PANTHER" id="PTHR48449:SF1">
    <property type="entry name" value="DUF1985 DOMAIN-CONTAINING PROTEIN"/>
    <property type="match status" value="1"/>
</dbReference>
<dbReference type="PANTHER" id="PTHR48449">
    <property type="entry name" value="DUF1985 DOMAIN-CONTAINING PROTEIN"/>
    <property type="match status" value="1"/>
</dbReference>
<organism evidence="1 2">
    <name type="scientific">Dipteronia dyeriana</name>
    <dbReference type="NCBI Taxonomy" id="168575"/>
    <lineage>
        <taxon>Eukaryota</taxon>
        <taxon>Viridiplantae</taxon>
        <taxon>Streptophyta</taxon>
        <taxon>Embryophyta</taxon>
        <taxon>Tracheophyta</taxon>
        <taxon>Spermatophyta</taxon>
        <taxon>Magnoliopsida</taxon>
        <taxon>eudicotyledons</taxon>
        <taxon>Gunneridae</taxon>
        <taxon>Pentapetalae</taxon>
        <taxon>rosids</taxon>
        <taxon>malvids</taxon>
        <taxon>Sapindales</taxon>
        <taxon>Sapindaceae</taxon>
        <taxon>Hippocastanoideae</taxon>
        <taxon>Acereae</taxon>
        <taxon>Dipteronia</taxon>
    </lineage>
</organism>
<dbReference type="AlphaFoldDB" id="A0AAD9X4C7"/>
<dbReference type="Proteomes" id="UP001280121">
    <property type="component" value="Unassembled WGS sequence"/>
</dbReference>
<proteinExistence type="predicted"/>
<reference evidence="1" key="1">
    <citation type="journal article" date="2023" name="Plant J.">
        <title>Genome sequences and population genomics provide insights into the demographic history, inbreeding, and mutation load of two 'living fossil' tree species of Dipteronia.</title>
        <authorList>
            <person name="Feng Y."/>
            <person name="Comes H.P."/>
            <person name="Chen J."/>
            <person name="Zhu S."/>
            <person name="Lu R."/>
            <person name="Zhang X."/>
            <person name="Li P."/>
            <person name="Qiu J."/>
            <person name="Olsen K.M."/>
            <person name="Qiu Y."/>
        </authorList>
    </citation>
    <scope>NUCLEOTIDE SEQUENCE</scope>
    <source>
        <strain evidence="1">KIB01</strain>
    </source>
</reference>
<gene>
    <name evidence="1" type="ORF">Ddye_012420</name>
</gene>